<gene>
    <name evidence="3" type="ORF">SAMN06296010_1485</name>
</gene>
<feature type="domain" description="AMP-dependent synthetase/ligase" evidence="1">
    <location>
        <begin position="26"/>
        <end position="395"/>
    </location>
</feature>
<dbReference type="Pfam" id="PF13193">
    <property type="entry name" value="AMP-binding_C"/>
    <property type="match status" value="1"/>
</dbReference>
<dbReference type="InterPro" id="IPR025110">
    <property type="entry name" value="AMP-bd_C"/>
</dbReference>
<proteinExistence type="predicted"/>
<dbReference type="Gene3D" id="3.40.50.12780">
    <property type="entry name" value="N-terminal domain of ligase-like"/>
    <property type="match status" value="1"/>
</dbReference>
<dbReference type="InterPro" id="IPR050237">
    <property type="entry name" value="ATP-dep_AMP-bd_enzyme"/>
</dbReference>
<dbReference type="SUPFAM" id="SSF56801">
    <property type="entry name" value="Acetyl-CoA synthetase-like"/>
    <property type="match status" value="1"/>
</dbReference>
<evidence type="ECO:0000259" key="2">
    <source>
        <dbReference type="Pfam" id="PF13193"/>
    </source>
</evidence>
<dbReference type="CDD" id="cd05936">
    <property type="entry name" value="FC-FACS_FadD_like"/>
    <property type="match status" value="1"/>
</dbReference>
<name>A0A1X7JM46_9MICO</name>
<dbReference type="Proteomes" id="UP000193244">
    <property type="component" value="Unassembled WGS sequence"/>
</dbReference>
<dbReference type="InterPro" id="IPR042099">
    <property type="entry name" value="ANL_N_sf"/>
</dbReference>
<sequence>MSESVSPAAAAAPTGYATVSVAAILAETAARRPDKIALIVGEQSISYSALWEETLAYAGALRERGVGRGDPVAILIPNVPDFPRVYYALLALGAIVVPIHALLKAEEIAFVLRDSGATLLVCSAPLLTEGAKGAALASIDVVSLMMPPHSGDESLDAVGFDRLEDLAEQAVPLETYVACAPGDTATILYTSGTTGSPKGAEGSHFALVEQTSTLLLDTFDMTSDDVLLGCLPLFHTFGQTCVLNTGFRAGATIVLMPKFDGAGAIELIKRHGCTIFFGVPTMYMVILSAAGTEPVQTNLRYGISGGAAIPVAIIDRFTQLFGADIHEGYGLTETSPVASFNQRGVPPRPGTIGKPIWGVDVEIARADNDDAIELLARGELGELVIRGHNLMKGYLHRQEDTARAVVDGWFRTGDLGTKDDDGYLRILDRKKDMILRNGYNVYPREVEEVLAGHPEVSMAAVYGIPHEVHGQEVVAAVVLVPGASATGAELVAFAEEHVAAYKYPRQIAIVEALPMGPSGKVLKRELVARHES</sequence>
<dbReference type="PANTHER" id="PTHR43767:SF12">
    <property type="entry name" value="AMP-DEPENDENT SYNTHETASE AND LIGASE"/>
    <property type="match status" value="1"/>
</dbReference>
<reference evidence="4" key="1">
    <citation type="submission" date="2017-04" db="EMBL/GenBank/DDBJ databases">
        <authorList>
            <person name="Varghese N."/>
            <person name="Submissions S."/>
        </authorList>
    </citation>
    <scope>NUCLEOTIDE SEQUENCE [LARGE SCALE GENOMIC DNA]</scope>
    <source>
        <strain evidence="4">VKM Ac-2510</strain>
    </source>
</reference>
<keyword evidence="4" id="KW-1185">Reference proteome</keyword>
<accession>A0A1X7JM46</accession>
<evidence type="ECO:0000313" key="3">
    <source>
        <dbReference type="EMBL" id="SMG28706.1"/>
    </source>
</evidence>
<protein>
    <submittedName>
        <fullName evidence="3">Long-chain acyl-CoA synthetase</fullName>
    </submittedName>
</protein>
<dbReference type="InterPro" id="IPR000873">
    <property type="entry name" value="AMP-dep_synth/lig_dom"/>
</dbReference>
<dbReference type="EMBL" id="FXAY01000002">
    <property type="protein sequence ID" value="SMG28706.1"/>
    <property type="molecule type" value="Genomic_DNA"/>
</dbReference>
<dbReference type="RefSeq" id="WP_085484522.1">
    <property type="nucleotide sequence ID" value="NZ_FXAY01000002.1"/>
</dbReference>
<evidence type="ECO:0000259" key="1">
    <source>
        <dbReference type="Pfam" id="PF00501"/>
    </source>
</evidence>
<dbReference type="Gene3D" id="3.30.300.30">
    <property type="match status" value="1"/>
</dbReference>
<evidence type="ECO:0000313" key="4">
    <source>
        <dbReference type="Proteomes" id="UP000193244"/>
    </source>
</evidence>
<dbReference type="GO" id="GO:0016877">
    <property type="term" value="F:ligase activity, forming carbon-sulfur bonds"/>
    <property type="evidence" value="ECO:0007669"/>
    <property type="project" value="UniProtKB-ARBA"/>
</dbReference>
<dbReference type="AlphaFoldDB" id="A0A1X7JM46"/>
<dbReference type="InterPro" id="IPR045851">
    <property type="entry name" value="AMP-bd_C_sf"/>
</dbReference>
<dbReference type="STRING" id="150121.SAMN06296010_1485"/>
<dbReference type="InterPro" id="IPR020845">
    <property type="entry name" value="AMP-binding_CS"/>
</dbReference>
<dbReference type="PROSITE" id="PS00455">
    <property type="entry name" value="AMP_BINDING"/>
    <property type="match status" value="1"/>
</dbReference>
<dbReference type="Pfam" id="PF00501">
    <property type="entry name" value="AMP-binding"/>
    <property type="match status" value="1"/>
</dbReference>
<organism evidence="3 4">
    <name type="scientific">Agreia pratensis</name>
    <dbReference type="NCBI Taxonomy" id="150121"/>
    <lineage>
        <taxon>Bacteria</taxon>
        <taxon>Bacillati</taxon>
        <taxon>Actinomycetota</taxon>
        <taxon>Actinomycetes</taxon>
        <taxon>Micrococcales</taxon>
        <taxon>Microbacteriaceae</taxon>
        <taxon>Agreia</taxon>
    </lineage>
</organism>
<dbReference type="PANTHER" id="PTHR43767">
    <property type="entry name" value="LONG-CHAIN-FATTY-ACID--COA LIGASE"/>
    <property type="match status" value="1"/>
</dbReference>
<dbReference type="OrthoDB" id="9803968at2"/>
<feature type="domain" description="AMP-binding enzyme C-terminal" evidence="2">
    <location>
        <begin position="445"/>
        <end position="520"/>
    </location>
</feature>